<feature type="compositionally biased region" description="Basic and acidic residues" evidence="1">
    <location>
        <begin position="86"/>
        <end position="104"/>
    </location>
</feature>
<feature type="region of interest" description="Disordered" evidence="1">
    <location>
        <begin position="135"/>
        <end position="199"/>
    </location>
</feature>
<feature type="region of interest" description="Disordered" evidence="1">
    <location>
        <begin position="51"/>
        <end position="116"/>
    </location>
</feature>
<gene>
    <name evidence="2" type="ORF">DOTSEDRAFT_39594</name>
</gene>
<dbReference type="EMBL" id="KB446548">
    <property type="protein sequence ID" value="EME38047.1"/>
    <property type="molecule type" value="Genomic_DNA"/>
</dbReference>
<feature type="compositionally biased region" description="Basic and acidic residues" evidence="1">
    <location>
        <begin position="135"/>
        <end position="148"/>
    </location>
</feature>
<reference evidence="2 3" key="2">
    <citation type="journal article" date="2012" name="PLoS Pathog.">
        <title>Diverse lifestyles and strategies of plant pathogenesis encoded in the genomes of eighteen Dothideomycetes fungi.</title>
        <authorList>
            <person name="Ohm R.A."/>
            <person name="Feau N."/>
            <person name="Henrissat B."/>
            <person name="Schoch C.L."/>
            <person name="Horwitz B.A."/>
            <person name="Barry K.W."/>
            <person name="Condon B.J."/>
            <person name="Copeland A.C."/>
            <person name="Dhillon B."/>
            <person name="Glaser F."/>
            <person name="Hesse C.N."/>
            <person name="Kosti I."/>
            <person name="LaButti K."/>
            <person name="Lindquist E.A."/>
            <person name="Lucas S."/>
            <person name="Salamov A.A."/>
            <person name="Bradshaw R.E."/>
            <person name="Ciuffetti L."/>
            <person name="Hamelin R.C."/>
            <person name="Kema G.H.J."/>
            <person name="Lawrence C."/>
            <person name="Scott J.A."/>
            <person name="Spatafora J.W."/>
            <person name="Turgeon B.G."/>
            <person name="de Wit P.J.G.M."/>
            <person name="Zhong S."/>
            <person name="Goodwin S.B."/>
            <person name="Grigoriev I.V."/>
        </authorList>
    </citation>
    <scope>NUCLEOTIDE SEQUENCE [LARGE SCALE GENOMIC DNA]</scope>
    <source>
        <strain evidence="3">NZE10 / CBS 128990</strain>
    </source>
</reference>
<dbReference type="OMA" id="GRQIWWG"/>
<protein>
    <submittedName>
        <fullName evidence="2">Uncharacterized protein</fullName>
    </submittedName>
</protein>
<evidence type="ECO:0000256" key="1">
    <source>
        <dbReference type="SAM" id="MobiDB-lite"/>
    </source>
</evidence>
<dbReference type="HOGENOM" id="CLU_1026810_0_0_1"/>
<accession>M2WHH6</accession>
<keyword evidence="3" id="KW-1185">Reference proteome</keyword>
<feature type="compositionally biased region" description="Basic and acidic residues" evidence="1">
    <location>
        <begin position="55"/>
        <end position="69"/>
    </location>
</feature>
<feature type="compositionally biased region" description="Basic and acidic residues" evidence="1">
    <location>
        <begin position="163"/>
        <end position="199"/>
    </location>
</feature>
<name>M2WHH6_DOTSN</name>
<evidence type="ECO:0000313" key="3">
    <source>
        <dbReference type="Proteomes" id="UP000016933"/>
    </source>
</evidence>
<dbReference type="AlphaFoldDB" id="M2WHH6"/>
<feature type="compositionally biased region" description="Polar residues" evidence="1">
    <location>
        <begin position="105"/>
        <end position="116"/>
    </location>
</feature>
<evidence type="ECO:0000313" key="2">
    <source>
        <dbReference type="EMBL" id="EME38047.1"/>
    </source>
</evidence>
<proteinExistence type="predicted"/>
<organism evidence="2 3">
    <name type="scientific">Dothistroma septosporum (strain NZE10 / CBS 128990)</name>
    <name type="common">Red band needle blight fungus</name>
    <name type="synonym">Mycosphaerella pini</name>
    <dbReference type="NCBI Taxonomy" id="675120"/>
    <lineage>
        <taxon>Eukaryota</taxon>
        <taxon>Fungi</taxon>
        <taxon>Dikarya</taxon>
        <taxon>Ascomycota</taxon>
        <taxon>Pezizomycotina</taxon>
        <taxon>Dothideomycetes</taxon>
        <taxon>Dothideomycetidae</taxon>
        <taxon>Mycosphaerellales</taxon>
        <taxon>Mycosphaerellaceae</taxon>
        <taxon>Dothistroma</taxon>
    </lineage>
</organism>
<reference evidence="3" key="1">
    <citation type="journal article" date="2012" name="PLoS Genet.">
        <title>The genomes of the fungal plant pathogens Cladosporium fulvum and Dothistroma septosporum reveal adaptation to different hosts and lifestyles but also signatures of common ancestry.</title>
        <authorList>
            <person name="de Wit P.J.G.M."/>
            <person name="van der Burgt A."/>
            <person name="Oekmen B."/>
            <person name="Stergiopoulos I."/>
            <person name="Abd-Elsalam K.A."/>
            <person name="Aerts A.L."/>
            <person name="Bahkali A.H."/>
            <person name="Beenen H.G."/>
            <person name="Chettri P."/>
            <person name="Cox M.P."/>
            <person name="Datema E."/>
            <person name="de Vries R.P."/>
            <person name="Dhillon B."/>
            <person name="Ganley A.R."/>
            <person name="Griffiths S.A."/>
            <person name="Guo Y."/>
            <person name="Hamelin R.C."/>
            <person name="Henrissat B."/>
            <person name="Kabir M.S."/>
            <person name="Jashni M.K."/>
            <person name="Kema G."/>
            <person name="Klaubauf S."/>
            <person name="Lapidus A."/>
            <person name="Levasseur A."/>
            <person name="Lindquist E."/>
            <person name="Mehrabi R."/>
            <person name="Ohm R.A."/>
            <person name="Owen T.J."/>
            <person name="Salamov A."/>
            <person name="Schwelm A."/>
            <person name="Schijlen E."/>
            <person name="Sun H."/>
            <person name="van den Burg H.A."/>
            <person name="van Ham R.C.H.J."/>
            <person name="Zhang S."/>
            <person name="Goodwin S.B."/>
            <person name="Grigoriev I.V."/>
            <person name="Collemare J."/>
            <person name="Bradshaw R.E."/>
        </authorList>
    </citation>
    <scope>NUCLEOTIDE SEQUENCE [LARGE SCALE GENOMIC DNA]</scope>
    <source>
        <strain evidence="3">NZE10 / CBS 128990</strain>
    </source>
</reference>
<sequence>MFPYPYPVPRPQIVPTRSERRLCEHYARNIGQVEGYGAAVRDMMGARAAQQIGEVEAKPKTVESREKSKQGTKKTTRSVSQVTDSAQEKYREYKETKSEKERENPTTPKSQSKTNENAFEKYQHFKNKHYEYRGLLQEDSKSSKKDQSKGVSTRGRWDSTTAKFEKTQPKDSSDVRREKQEREEYYQRRREKESRARYYEQRRVDEARRQEQMDRYAYEQQLRERRAALEAGAVRGEERIYATGGGGHSVRAEPRRRMMGDGRQIWWGERV</sequence>
<dbReference type="Proteomes" id="UP000016933">
    <property type="component" value="Unassembled WGS sequence"/>
</dbReference>